<keyword evidence="1" id="KW-0812">Transmembrane</keyword>
<dbReference type="RefSeq" id="WP_169235132.1">
    <property type="nucleotide sequence ID" value="NZ_JABBGI010000014.1"/>
</dbReference>
<gene>
    <name evidence="2" type="ORF">HHL23_12460</name>
</gene>
<organism evidence="2 3">
    <name type="scientific">Chryseobacterium antibioticum</name>
    <dbReference type="NCBI Taxonomy" id="2728847"/>
    <lineage>
        <taxon>Bacteria</taxon>
        <taxon>Pseudomonadati</taxon>
        <taxon>Bacteroidota</taxon>
        <taxon>Flavobacteriia</taxon>
        <taxon>Flavobacteriales</taxon>
        <taxon>Weeksellaceae</taxon>
        <taxon>Chryseobacterium group</taxon>
        <taxon>Chryseobacterium</taxon>
    </lineage>
</organism>
<comment type="caution">
    <text evidence="2">The sequence shown here is derived from an EMBL/GenBank/DDBJ whole genome shotgun (WGS) entry which is preliminary data.</text>
</comment>
<accession>A0A7Y0ANJ0</accession>
<dbReference type="EMBL" id="JABBGI010000014">
    <property type="protein sequence ID" value="NML70612.1"/>
    <property type="molecule type" value="Genomic_DNA"/>
</dbReference>
<dbReference type="Proteomes" id="UP000544054">
    <property type="component" value="Unassembled WGS sequence"/>
</dbReference>
<evidence type="ECO:0000256" key="1">
    <source>
        <dbReference type="SAM" id="Phobius"/>
    </source>
</evidence>
<name>A0A7Y0ANJ0_9FLAO</name>
<proteinExistence type="predicted"/>
<keyword evidence="1" id="KW-0472">Membrane</keyword>
<sequence>MEYLINNPQVVVTLIIGFFTLIITWWFNQNNLKIAKQKMEKDLFKEFNERYDSLNDDLNKLDTIKNLEELKEIKSINNANKTIHNVLIDYFNLCSEQYYWYKKKRIPQQIWDSWYSGMMFYYNSFPIVRIVWQDEIKNNGYKSYYLKEKDELFK</sequence>
<reference evidence="2 3" key="1">
    <citation type="submission" date="2020-04" db="EMBL/GenBank/DDBJ databases">
        <title>Chryseobacterium sp. RP-3-3 sp. nov., isolated from Jeju soil.</title>
        <authorList>
            <person name="Dahal R.H."/>
        </authorList>
    </citation>
    <scope>NUCLEOTIDE SEQUENCE [LARGE SCALE GENOMIC DNA]</scope>
    <source>
        <strain evidence="2 3">RP-3-3</strain>
    </source>
</reference>
<keyword evidence="3" id="KW-1185">Reference proteome</keyword>
<feature type="transmembrane region" description="Helical" evidence="1">
    <location>
        <begin position="6"/>
        <end position="27"/>
    </location>
</feature>
<protein>
    <submittedName>
        <fullName evidence="2">Uncharacterized protein</fullName>
    </submittedName>
</protein>
<evidence type="ECO:0000313" key="2">
    <source>
        <dbReference type="EMBL" id="NML70612.1"/>
    </source>
</evidence>
<keyword evidence="1" id="KW-1133">Transmembrane helix</keyword>
<evidence type="ECO:0000313" key="3">
    <source>
        <dbReference type="Proteomes" id="UP000544054"/>
    </source>
</evidence>
<dbReference type="AlphaFoldDB" id="A0A7Y0ANJ0"/>